<feature type="region of interest" description="Disordered" evidence="1">
    <location>
        <begin position="255"/>
        <end position="280"/>
    </location>
</feature>
<dbReference type="AlphaFoldDB" id="A0AAD5SNM7"/>
<comment type="caution">
    <text evidence="2">The sequence shown here is derived from an EMBL/GenBank/DDBJ whole genome shotgun (WGS) entry which is preliminary data.</text>
</comment>
<dbReference type="Proteomes" id="UP001211907">
    <property type="component" value="Unassembled WGS sequence"/>
</dbReference>
<organism evidence="2 3">
    <name type="scientific">Physocladia obscura</name>
    <dbReference type="NCBI Taxonomy" id="109957"/>
    <lineage>
        <taxon>Eukaryota</taxon>
        <taxon>Fungi</taxon>
        <taxon>Fungi incertae sedis</taxon>
        <taxon>Chytridiomycota</taxon>
        <taxon>Chytridiomycota incertae sedis</taxon>
        <taxon>Chytridiomycetes</taxon>
        <taxon>Chytridiales</taxon>
        <taxon>Chytriomycetaceae</taxon>
        <taxon>Physocladia</taxon>
    </lineage>
</organism>
<feature type="compositionally biased region" description="Low complexity" evidence="1">
    <location>
        <begin position="206"/>
        <end position="223"/>
    </location>
</feature>
<feature type="compositionally biased region" description="Low complexity" evidence="1">
    <location>
        <begin position="53"/>
        <end position="64"/>
    </location>
</feature>
<feature type="region of interest" description="Disordered" evidence="1">
    <location>
        <begin position="1"/>
        <end position="64"/>
    </location>
</feature>
<evidence type="ECO:0000313" key="2">
    <source>
        <dbReference type="EMBL" id="KAJ3089575.1"/>
    </source>
</evidence>
<proteinExistence type="predicted"/>
<feature type="region of interest" description="Disordered" evidence="1">
    <location>
        <begin position="82"/>
        <end position="117"/>
    </location>
</feature>
<sequence length="396" mass="42668">MSDKTNTQRTNDPPSLPSLTESEAEHSSPHDSRDSLGTESDSKSQSPKTQPETTTTTTATNTSHSAITAALLALIPRDHIQLPRRLTPRTSGTKSVVSQKEDQQADAKEQQEQQKRKVHFSEPLVSFTITHSKSEFDDVISLLSVDAEFELPIINTDTSDNNDFDIDNVDDLRDTLALDLVLEPSDTSSSESSDNGNDNDNEDRNTNNINAVPPVSPAAESAPQNISQPRRGLRRAVSKATRPFVDELDFLRATRDTSGKATTTTTPSSSVSPATPPRSILKVGLPLTNAAASVSPNRIRRISTANSSSLRRSSTTQHGSSNSLMMLSLNSLSPSTTGAIRSAQFPHARGRMPSSPTSTSGSSPPPSRQLTRSSSSSALNRKKPTHISKTGYEQRA</sequence>
<name>A0AAD5SNM7_9FUNG</name>
<feature type="compositionally biased region" description="Basic and acidic residues" evidence="1">
    <location>
        <begin position="23"/>
        <end position="42"/>
    </location>
</feature>
<feature type="region of interest" description="Disordered" evidence="1">
    <location>
        <begin position="344"/>
        <end position="396"/>
    </location>
</feature>
<feature type="compositionally biased region" description="Low complexity" evidence="1">
    <location>
        <begin position="259"/>
        <end position="279"/>
    </location>
</feature>
<protein>
    <submittedName>
        <fullName evidence="2">Uncharacterized protein</fullName>
    </submittedName>
</protein>
<gene>
    <name evidence="2" type="ORF">HK100_007715</name>
</gene>
<feature type="compositionally biased region" description="Polar residues" evidence="1">
    <location>
        <begin position="1"/>
        <end position="21"/>
    </location>
</feature>
<feature type="region of interest" description="Disordered" evidence="1">
    <location>
        <begin position="183"/>
        <end position="238"/>
    </location>
</feature>
<evidence type="ECO:0000313" key="3">
    <source>
        <dbReference type="Proteomes" id="UP001211907"/>
    </source>
</evidence>
<feature type="compositionally biased region" description="Polar residues" evidence="1">
    <location>
        <begin position="88"/>
        <end position="98"/>
    </location>
</feature>
<evidence type="ECO:0000256" key="1">
    <source>
        <dbReference type="SAM" id="MobiDB-lite"/>
    </source>
</evidence>
<dbReference type="EMBL" id="JADGJH010003657">
    <property type="protein sequence ID" value="KAJ3089575.1"/>
    <property type="molecule type" value="Genomic_DNA"/>
</dbReference>
<feature type="non-terminal residue" evidence="2">
    <location>
        <position position="396"/>
    </location>
</feature>
<feature type="region of interest" description="Disordered" evidence="1">
    <location>
        <begin position="298"/>
        <end position="323"/>
    </location>
</feature>
<feature type="compositionally biased region" description="Polar residues" evidence="1">
    <location>
        <begin position="43"/>
        <end position="52"/>
    </location>
</feature>
<reference evidence="2" key="1">
    <citation type="submission" date="2020-05" db="EMBL/GenBank/DDBJ databases">
        <title>Phylogenomic resolution of chytrid fungi.</title>
        <authorList>
            <person name="Stajich J.E."/>
            <person name="Amses K."/>
            <person name="Simmons R."/>
            <person name="Seto K."/>
            <person name="Myers J."/>
            <person name="Bonds A."/>
            <person name="Quandt C.A."/>
            <person name="Barry K."/>
            <person name="Liu P."/>
            <person name="Grigoriev I."/>
            <person name="Longcore J.E."/>
            <person name="James T.Y."/>
        </authorList>
    </citation>
    <scope>NUCLEOTIDE SEQUENCE</scope>
    <source>
        <strain evidence="2">JEL0513</strain>
    </source>
</reference>
<feature type="compositionally biased region" description="Low complexity" evidence="1">
    <location>
        <begin position="185"/>
        <end position="198"/>
    </location>
</feature>
<keyword evidence="3" id="KW-1185">Reference proteome</keyword>
<feature type="compositionally biased region" description="Basic and acidic residues" evidence="1">
    <location>
        <begin position="99"/>
        <end position="115"/>
    </location>
</feature>
<feature type="compositionally biased region" description="Low complexity" evidence="1">
    <location>
        <begin position="303"/>
        <end position="323"/>
    </location>
</feature>
<accession>A0AAD5SNM7</accession>
<feature type="compositionally biased region" description="Low complexity" evidence="1">
    <location>
        <begin position="353"/>
        <end position="377"/>
    </location>
</feature>